<organism evidence="2">
    <name type="scientific">Kwoniella bestiolae CBS 10118</name>
    <dbReference type="NCBI Taxonomy" id="1296100"/>
    <lineage>
        <taxon>Eukaryota</taxon>
        <taxon>Fungi</taxon>
        <taxon>Dikarya</taxon>
        <taxon>Basidiomycota</taxon>
        <taxon>Agaricomycotina</taxon>
        <taxon>Tremellomycetes</taxon>
        <taxon>Tremellales</taxon>
        <taxon>Cryptococcaceae</taxon>
        <taxon>Kwoniella</taxon>
    </lineage>
</organism>
<dbReference type="EMBL" id="CP144547">
    <property type="protein sequence ID" value="WVW85967.1"/>
    <property type="molecule type" value="Genomic_DNA"/>
</dbReference>
<protein>
    <submittedName>
        <fullName evidence="2">Uncharacterized protein</fullName>
    </submittedName>
</protein>
<dbReference type="KEGG" id="kbi:30212029"/>
<reference evidence="2" key="1">
    <citation type="submission" date="2013-07" db="EMBL/GenBank/DDBJ databases">
        <title>The Genome Sequence of Cryptococcus bestiolae CBS10118.</title>
        <authorList>
            <consortium name="The Broad Institute Genome Sequencing Platform"/>
            <person name="Cuomo C."/>
            <person name="Litvintseva A."/>
            <person name="Chen Y."/>
            <person name="Heitman J."/>
            <person name="Sun S."/>
            <person name="Springer D."/>
            <person name="Dromer F."/>
            <person name="Young S.K."/>
            <person name="Zeng Q."/>
            <person name="Gargeya S."/>
            <person name="Fitzgerald M."/>
            <person name="Abouelleil A."/>
            <person name="Alvarado L."/>
            <person name="Berlin A.M."/>
            <person name="Chapman S.B."/>
            <person name="Dewar J."/>
            <person name="Goldberg J."/>
            <person name="Griggs A."/>
            <person name="Gujja S."/>
            <person name="Hansen M."/>
            <person name="Howarth C."/>
            <person name="Imamovic A."/>
            <person name="Larimer J."/>
            <person name="McCowan C."/>
            <person name="Murphy C."/>
            <person name="Pearson M."/>
            <person name="Priest M."/>
            <person name="Roberts A."/>
            <person name="Saif S."/>
            <person name="Shea T."/>
            <person name="Sykes S."/>
            <person name="Wortman J."/>
            <person name="Nusbaum C."/>
            <person name="Birren B."/>
        </authorList>
    </citation>
    <scope>NUCLEOTIDE SEQUENCE [LARGE SCALE GENOMIC DNA]</scope>
    <source>
        <strain evidence="2">CBS 10118</strain>
    </source>
</reference>
<dbReference type="GeneID" id="30212029"/>
<evidence type="ECO:0000313" key="3">
    <source>
        <dbReference type="EMBL" id="WVW85967.1"/>
    </source>
</evidence>
<feature type="region of interest" description="Disordered" evidence="1">
    <location>
        <begin position="1"/>
        <end position="128"/>
    </location>
</feature>
<feature type="compositionally biased region" description="Basic residues" evidence="1">
    <location>
        <begin position="1"/>
        <end position="10"/>
    </location>
</feature>
<reference evidence="2" key="3">
    <citation type="submission" date="2014-01" db="EMBL/GenBank/DDBJ databases">
        <title>Evolution of pathogenesis and genome organization in the Tremellales.</title>
        <authorList>
            <person name="Cuomo C."/>
            <person name="Litvintseva A."/>
            <person name="Heitman J."/>
            <person name="Chen Y."/>
            <person name="Sun S."/>
            <person name="Springer D."/>
            <person name="Dromer F."/>
            <person name="Young S."/>
            <person name="Zeng Q."/>
            <person name="Chapman S."/>
            <person name="Gujja S."/>
            <person name="Saif S."/>
            <person name="Birren B."/>
        </authorList>
    </citation>
    <scope>NUCLEOTIDE SEQUENCE</scope>
    <source>
        <strain evidence="2">CBS 10118</strain>
    </source>
</reference>
<evidence type="ECO:0000313" key="2">
    <source>
        <dbReference type="EMBL" id="OCF23276.1"/>
    </source>
</evidence>
<keyword evidence="4" id="KW-1185">Reference proteome</keyword>
<accession>A0A1B9FWX3</accession>
<dbReference type="EMBL" id="KI894024">
    <property type="protein sequence ID" value="OCF23276.1"/>
    <property type="molecule type" value="Genomic_DNA"/>
</dbReference>
<evidence type="ECO:0000313" key="4">
    <source>
        <dbReference type="Proteomes" id="UP000092730"/>
    </source>
</evidence>
<gene>
    <name evidence="2" type="ORF">I302_07630</name>
    <name evidence="3" type="ORF">I302_108005</name>
</gene>
<sequence>MPPKSSRRQKDKQSSGTNTASPFGLSDRGRPQTQSLQPGQGGNMYGVPSRAAKIVAERQRPPPPGRLARSGKGWDEYSPLSTPEPALTDTSARGESVEDDTDGTETVTRQSTPSDEGSVVSDTDYMRSGLKGKRSLPALYSKGELSRTYGRFYGIDERPSWQEGLDQKSIDDITRFNQVSNMWVAKLREYVEKTNATDLVLKLIELVPRCEERHCFLWRVGADSRSIEKPSAETVLQHLECCGTRGVIWNAASRGAPFCVTTRDDPKTLFGWNVRQRPEGPVTCGHLIRAQDWGVIEDERHLYSEPTEDSSVRRCTLQIPVWEVEMPDKSWEPLSAYSTRFTDADGNTSVKYYCSYVALLEDWVYNKESTPRSSRKLT</sequence>
<name>A0A1B9FWX3_9TREE</name>
<dbReference type="AlphaFoldDB" id="A0A1B9FWX3"/>
<dbReference type="Proteomes" id="UP000092730">
    <property type="component" value="Chromosome 7"/>
</dbReference>
<evidence type="ECO:0000256" key="1">
    <source>
        <dbReference type="SAM" id="MobiDB-lite"/>
    </source>
</evidence>
<dbReference type="RefSeq" id="XP_019044346.1">
    <property type="nucleotide sequence ID" value="XM_019194223.1"/>
</dbReference>
<reference evidence="3" key="4">
    <citation type="submission" date="2024-02" db="EMBL/GenBank/DDBJ databases">
        <title>Comparative genomics of Cryptococcus and Kwoniella reveals pathogenesis evolution and contrasting modes of karyotype evolution via chromosome fusion or intercentromeric recombination.</title>
        <authorList>
            <person name="Coelho M.A."/>
            <person name="David-Palma M."/>
            <person name="Shea T."/>
            <person name="Bowers K."/>
            <person name="McGinley-Smith S."/>
            <person name="Mohammad A.W."/>
            <person name="Gnirke A."/>
            <person name="Yurkov A.M."/>
            <person name="Nowrousian M."/>
            <person name="Sun S."/>
            <person name="Cuomo C.A."/>
            <person name="Heitman J."/>
        </authorList>
    </citation>
    <scope>NUCLEOTIDE SEQUENCE</scope>
    <source>
        <strain evidence="3">CBS 10118</strain>
    </source>
</reference>
<dbReference type="VEuPathDB" id="FungiDB:I302_07630"/>
<reference evidence="3" key="2">
    <citation type="submission" date="2013-07" db="EMBL/GenBank/DDBJ databases">
        <authorList>
            <consortium name="The Broad Institute Genome Sequencing Platform"/>
            <person name="Cuomo C."/>
            <person name="Litvintseva A."/>
            <person name="Chen Y."/>
            <person name="Heitman J."/>
            <person name="Sun S."/>
            <person name="Springer D."/>
            <person name="Dromer F."/>
            <person name="Young S.K."/>
            <person name="Zeng Q."/>
            <person name="Gargeya S."/>
            <person name="Fitzgerald M."/>
            <person name="Abouelleil A."/>
            <person name="Alvarado L."/>
            <person name="Berlin A.M."/>
            <person name="Chapman S.B."/>
            <person name="Dewar J."/>
            <person name="Goldberg J."/>
            <person name="Griggs A."/>
            <person name="Gujja S."/>
            <person name="Hansen M."/>
            <person name="Howarth C."/>
            <person name="Imamovic A."/>
            <person name="Larimer J."/>
            <person name="McCowan C."/>
            <person name="Murphy C."/>
            <person name="Pearson M."/>
            <person name="Priest M."/>
            <person name="Roberts A."/>
            <person name="Saif S."/>
            <person name="Shea T."/>
            <person name="Sykes S."/>
            <person name="Wortman J."/>
            <person name="Nusbaum C."/>
            <person name="Birren B."/>
        </authorList>
    </citation>
    <scope>NUCLEOTIDE SEQUENCE</scope>
    <source>
        <strain evidence="3">CBS 10118</strain>
    </source>
</reference>
<proteinExistence type="predicted"/>